<keyword evidence="1" id="KW-0805">Transcription regulation</keyword>
<comment type="caution">
    <text evidence="7">The sequence shown here is derived from an EMBL/GenBank/DDBJ whole genome shotgun (WGS) entry which is preliminary data.</text>
</comment>
<keyword evidence="8" id="KW-1185">Reference proteome</keyword>
<dbReference type="PANTHER" id="PTHR43280:SF2">
    <property type="entry name" value="HTH-TYPE TRANSCRIPTIONAL REGULATOR EXSA"/>
    <property type="match status" value="1"/>
</dbReference>
<sequence>MNKSWFYRTLLSYIPVFFIVTAFLFFIFFYTLNDQNKKQTYQANQFVAQQAIRFIDTSLKSIDEKLTLEIMRNQDFLQFFSADQGSDLNLDVKVMNSMRDLKITNPLIDSIYLVRYKDQVVLSNSTSYSFEQFADYAFIQSLAESPNRSWSDQRAFSEFSSETSRQVITLSRGVPIFDPQKGIVVINVKTDSLQNQVSQLYNPKVSFMHLFDRQGKNLFHGVDQDQGYDQNPDQGQEQGLGLSQDQDQSLGLGQTEAERETAAASKGAVSTYVSDYTGWTIESGIRQTGIIGFILSLYNIWIAVGIIVVIAAIIWMIIVTKRNYKPIELIVSKLQLHSKDRAEIPADVKDWNEMTFIESTLVNMIKESNEWERQFAEDLHVKRNYFMYELLEGTRQIGLEEWERQAPKFELPGTFGLQMIFIMEIDRYMEFCEEYNQADQKLLKFVVSTVIKESAAANKYNVWTLWTSANQLTGVIQIPLNSSSDPSLEPLVKPLQVLEEIRAWMEQNLHFTGTIGVGEIVEHPMNVRDSFKEALEALQYKMVYGANRVISHQEVQAATDVHEHLQLIHTIAGAYRASQGKWEVELEHFFEKISSSVLIRDDIISLLNSLTFYLNRSIGSLGNEFLDLWKASALPKLHDILETFETLEEIHKQYPIVLEQFAKQMGELRESRNHHMLINEVKGHIQNHFTNPNLSLDYLSDQFGMNGKYLSKLFKEEFGTKFVDFLIDLRMQHAKQLLTETTLTVQEIAEKVGYASPISFIRTFKKATGVPPGDYRKER</sequence>
<dbReference type="EMBL" id="JAGGLB010000005">
    <property type="protein sequence ID" value="MBP1990627.1"/>
    <property type="molecule type" value="Genomic_DNA"/>
</dbReference>
<feature type="domain" description="HTH araC/xylS-type" evidence="6">
    <location>
        <begin position="679"/>
        <end position="778"/>
    </location>
</feature>
<evidence type="ECO:0000256" key="1">
    <source>
        <dbReference type="ARBA" id="ARBA00023015"/>
    </source>
</evidence>
<dbReference type="Gene3D" id="1.10.10.60">
    <property type="entry name" value="Homeodomain-like"/>
    <property type="match status" value="2"/>
</dbReference>
<keyword evidence="3" id="KW-0804">Transcription</keyword>
<name>A0ABS4ISS9_9BACL</name>
<dbReference type="InterPro" id="IPR009057">
    <property type="entry name" value="Homeodomain-like_sf"/>
</dbReference>
<dbReference type="Pfam" id="PF12833">
    <property type="entry name" value="HTH_18"/>
    <property type="match status" value="1"/>
</dbReference>
<dbReference type="PROSITE" id="PS01124">
    <property type="entry name" value="HTH_ARAC_FAMILY_2"/>
    <property type="match status" value="1"/>
</dbReference>
<evidence type="ECO:0000256" key="4">
    <source>
        <dbReference type="SAM" id="MobiDB-lite"/>
    </source>
</evidence>
<evidence type="ECO:0000256" key="2">
    <source>
        <dbReference type="ARBA" id="ARBA00023125"/>
    </source>
</evidence>
<dbReference type="InterPro" id="IPR018060">
    <property type="entry name" value="HTH_AraC"/>
</dbReference>
<keyword evidence="5" id="KW-0812">Transmembrane</keyword>
<keyword evidence="5" id="KW-1133">Transmembrane helix</keyword>
<dbReference type="RefSeq" id="WP_209971377.1">
    <property type="nucleotide sequence ID" value="NZ_JAGGLB010000005.1"/>
</dbReference>
<evidence type="ECO:0000256" key="3">
    <source>
        <dbReference type="ARBA" id="ARBA00023163"/>
    </source>
</evidence>
<dbReference type="InterPro" id="IPR018062">
    <property type="entry name" value="HTH_AraC-typ_CS"/>
</dbReference>
<keyword evidence="5" id="KW-0472">Membrane</keyword>
<feature type="compositionally biased region" description="Polar residues" evidence="4">
    <location>
        <begin position="227"/>
        <end position="252"/>
    </location>
</feature>
<organism evidence="7 8">
    <name type="scientific">Paenibacillus eucommiae</name>
    <dbReference type="NCBI Taxonomy" id="1355755"/>
    <lineage>
        <taxon>Bacteria</taxon>
        <taxon>Bacillati</taxon>
        <taxon>Bacillota</taxon>
        <taxon>Bacilli</taxon>
        <taxon>Bacillales</taxon>
        <taxon>Paenibacillaceae</taxon>
        <taxon>Paenibacillus</taxon>
    </lineage>
</organism>
<accession>A0ABS4ISS9</accession>
<dbReference type="InterPro" id="IPR020449">
    <property type="entry name" value="Tscrpt_reg_AraC-type_HTH"/>
</dbReference>
<dbReference type="Pfam" id="PF17853">
    <property type="entry name" value="GGDEF_2"/>
    <property type="match status" value="1"/>
</dbReference>
<dbReference type="Proteomes" id="UP001519287">
    <property type="component" value="Unassembled WGS sequence"/>
</dbReference>
<reference evidence="7 8" key="1">
    <citation type="submission" date="2021-03" db="EMBL/GenBank/DDBJ databases">
        <title>Genomic Encyclopedia of Type Strains, Phase IV (KMG-IV): sequencing the most valuable type-strain genomes for metagenomic binning, comparative biology and taxonomic classification.</title>
        <authorList>
            <person name="Goeker M."/>
        </authorList>
    </citation>
    <scope>NUCLEOTIDE SEQUENCE [LARGE SCALE GENOMIC DNA]</scope>
    <source>
        <strain evidence="7 8">DSM 26048</strain>
    </source>
</reference>
<evidence type="ECO:0000259" key="6">
    <source>
        <dbReference type="PROSITE" id="PS01124"/>
    </source>
</evidence>
<dbReference type="InterPro" id="IPR041522">
    <property type="entry name" value="CdaR_GGDEF"/>
</dbReference>
<feature type="transmembrane region" description="Helical" evidence="5">
    <location>
        <begin position="290"/>
        <end position="318"/>
    </location>
</feature>
<gene>
    <name evidence="7" type="ORF">J2Z66_002233</name>
</gene>
<dbReference type="PANTHER" id="PTHR43280">
    <property type="entry name" value="ARAC-FAMILY TRANSCRIPTIONAL REGULATOR"/>
    <property type="match status" value="1"/>
</dbReference>
<evidence type="ECO:0000313" key="7">
    <source>
        <dbReference type="EMBL" id="MBP1990627.1"/>
    </source>
</evidence>
<feature type="transmembrane region" description="Helical" evidence="5">
    <location>
        <begin position="12"/>
        <end position="32"/>
    </location>
</feature>
<dbReference type="PROSITE" id="PS00041">
    <property type="entry name" value="HTH_ARAC_FAMILY_1"/>
    <property type="match status" value="1"/>
</dbReference>
<feature type="region of interest" description="Disordered" evidence="4">
    <location>
        <begin position="222"/>
        <end position="255"/>
    </location>
</feature>
<proteinExistence type="predicted"/>
<evidence type="ECO:0000256" key="5">
    <source>
        <dbReference type="SAM" id="Phobius"/>
    </source>
</evidence>
<evidence type="ECO:0000313" key="8">
    <source>
        <dbReference type="Proteomes" id="UP001519287"/>
    </source>
</evidence>
<dbReference type="PRINTS" id="PR00032">
    <property type="entry name" value="HTHARAC"/>
</dbReference>
<keyword evidence="2" id="KW-0238">DNA-binding</keyword>
<dbReference type="SUPFAM" id="SSF46689">
    <property type="entry name" value="Homeodomain-like"/>
    <property type="match status" value="1"/>
</dbReference>
<dbReference type="SMART" id="SM00342">
    <property type="entry name" value="HTH_ARAC"/>
    <property type="match status" value="1"/>
</dbReference>
<protein>
    <submittedName>
        <fullName evidence="7">YesN/AraC family two-component response regulator</fullName>
    </submittedName>
</protein>